<evidence type="ECO:0000256" key="7">
    <source>
        <dbReference type="SAM" id="Phobius"/>
    </source>
</evidence>
<feature type="transmembrane region" description="Helical" evidence="7">
    <location>
        <begin position="239"/>
        <end position="263"/>
    </location>
</feature>
<evidence type="ECO:0000313" key="8">
    <source>
        <dbReference type="EMBL" id="CAD1837796.1"/>
    </source>
</evidence>
<proteinExistence type="inferred from homology"/>
<feature type="region of interest" description="Disordered" evidence="6">
    <location>
        <begin position="264"/>
        <end position="290"/>
    </location>
</feature>
<dbReference type="Pfam" id="PF05055">
    <property type="entry name" value="DUF677"/>
    <property type="match status" value="1"/>
</dbReference>
<feature type="region of interest" description="Disordered" evidence="6">
    <location>
        <begin position="333"/>
        <end position="360"/>
    </location>
</feature>
<keyword evidence="3 7" id="KW-0812">Transmembrane</keyword>
<evidence type="ECO:0000256" key="6">
    <source>
        <dbReference type="SAM" id="MobiDB-lite"/>
    </source>
</evidence>
<comment type="similarity">
    <text evidence="2">Belongs to the UPF0496 family.</text>
</comment>
<dbReference type="GO" id="GO:0016020">
    <property type="term" value="C:membrane"/>
    <property type="evidence" value="ECO:0007669"/>
    <property type="project" value="UniProtKB-SubCell"/>
</dbReference>
<keyword evidence="4 7" id="KW-1133">Transmembrane helix</keyword>
<feature type="compositionally biased region" description="Pro residues" evidence="6">
    <location>
        <begin position="264"/>
        <end position="277"/>
    </location>
</feature>
<evidence type="ECO:0000256" key="5">
    <source>
        <dbReference type="ARBA" id="ARBA00023136"/>
    </source>
</evidence>
<organism evidence="8">
    <name type="scientific">Ananas comosus var. bracteatus</name>
    <name type="common">red pineapple</name>
    <dbReference type="NCBI Taxonomy" id="296719"/>
    <lineage>
        <taxon>Eukaryota</taxon>
        <taxon>Viridiplantae</taxon>
        <taxon>Streptophyta</taxon>
        <taxon>Embryophyta</taxon>
        <taxon>Tracheophyta</taxon>
        <taxon>Spermatophyta</taxon>
        <taxon>Magnoliopsida</taxon>
        <taxon>Liliopsida</taxon>
        <taxon>Poales</taxon>
        <taxon>Bromeliaceae</taxon>
        <taxon>Bromelioideae</taxon>
        <taxon>Ananas</taxon>
    </lineage>
</organism>
<protein>
    <submittedName>
        <fullName evidence="8">Uncharacterized protein</fullName>
    </submittedName>
</protein>
<dbReference type="EMBL" id="LR862132">
    <property type="protein sequence ID" value="CAD1837796.1"/>
    <property type="molecule type" value="Genomic_DNA"/>
</dbReference>
<evidence type="ECO:0000256" key="3">
    <source>
        <dbReference type="ARBA" id="ARBA00022692"/>
    </source>
</evidence>
<accession>A0A6V7Q4C8</accession>
<name>A0A6V7Q4C8_ANACO</name>
<dbReference type="PANTHER" id="PTHR31113:SF21">
    <property type="entry name" value="UPF0496 PROTEIN 5-RELATED"/>
    <property type="match status" value="1"/>
</dbReference>
<evidence type="ECO:0000256" key="1">
    <source>
        <dbReference type="ARBA" id="ARBA00004370"/>
    </source>
</evidence>
<dbReference type="AlphaFoldDB" id="A0A6V7Q4C8"/>
<dbReference type="PANTHER" id="PTHR31113">
    <property type="entry name" value="UPF0496 PROTEIN 3-RELATED"/>
    <property type="match status" value="1"/>
</dbReference>
<dbReference type="InterPro" id="IPR007749">
    <property type="entry name" value="DUF677"/>
</dbReference>
<comment type="subcellular location">
    <subcellularLocation>
        <location evidence="1">Membrane</location>
    </subcellularLocation>
</comment>
<reference evidence="8" key="1">
    <citation type="submission" date="2020-07" db="EMBL/GenBank/DDBJ databases">
        <authorList>
            <person name="Lin J."/>
        </authorList>
    </citation>
    <scope>NUCLEOTIDE SEQUENCE</scope>
</reference>
<evidence type="ECO:0000256" key="4">
    <source>
        <dbReference type="ARBA" id="ARBA00022989"/>
    </source>
</evidence>
<evidence type="ECO:0000256" key="2">
    <source>
        <dbReference type="ARBA" id="ARBA00009074"/>
    </source>
</evidence>
<sequence length="394" mass="42602">MGAHFSKRAGDSGAAAAAAASTGAGGGMEYSSELSSYEAACRVDPELRSFDAALHRRTSEAITALASGVEVRALSLGSLREVTGCLLDMNQEVVRVILDCKEDIWRSPDLFALVEDYFDCSLRTLDFCSALEHSLHRARDSHLLVHVALQRFAQEHHQNPDAAADADADAEPDPGGRSRYAGTLEELRRFTAAGDPFTEEFFAAFHSVYVQQLSMLDRLQQHKRRLDKRIRTIRAWRRVSSIIFAATFAAVLICSVVAAAIAAPPSPPPSPPPPPSPSARWAAGSTPCSRTTRTCCAARRTCCARCRSAPTSPSRTWTASGCSSPAWRPIAAAGRSERRGPSSCSGSFGTPIEFPETDETGWHRLRIKNHAVSETNNNARFAKVAKSSNPLESS</sequence>
<keyword evidence="5 7" id="KW-0472">Membrane</keyword>
<gene>
    <name evidence="8" type="ORF">CB5_LOCUS21007</name>
</gene>